<dbReference type="InterPro" id="IPR018253">
    <property type="entry name" value="DnaJ_domain_CS"/>
</dbReference>
<comment type="caution">
    <text evidence="5">The sequence shown here is derived from an EMBL/GenBank/DDBJ whole genome shotgun (WGS) entry which is preliminary data.</text>
</comment>
<dbReference type="InterPro" id="IPR002939">
    <property type="entry name" value="DnaJ_C"/>
</dbReference>
<proteinExistence type="predicted"/>
<dbReference type="GO" id="GO:0051082">
    <property type="term" value="F:unfolded protein binding"/>
    <property type="evidence" value="ECO:0007669"/>
    <property type="project" value="InterPro"/>
</dbReference>
<dbReference type="CDD" id="cd06257">
    <property type="entry name" value="DnaJ"/>
    <property type="match status" value="2"/>
</dbReference>
<protein>
    <recommendedName>
        <fullName evidence="4">J domain-containing protein</fullName>
    </recommendedName>
</protein>
<dbReference type="Pfam" id="PF01556">
    <property type="entry name" value="DnaJ_C"/>
    <property type="match status" value="1"/>
</dbReference>
<feature type="compositionally biased region" description="Basic and acidic residues" evidence="2">
    <location>
        <begin position="823"/>
        <end position="839"/>
    </location>
</feature>
<name>A0A8J6HHF5_TENMO</name>
<evidence type="ECO:0000259" key="4">
    <source>
        <dbReference type="PROSITE" id="PS50076"/>
    </source>
</evidence>
<dbReference type="InterPro" id="IPR036869">
    <property type="entry name" value="J_dom_sf"/>
</dbReference>
<keyword evidence="3" id="KW-0812">Transmembrane</keyword>
<feature type="transmembrane region" description="Helical" evidence="3">
    <location>
        <begin position="26"/>
        <end position="43"/>
    </location>
</feature>
<dbReference type="Proteomes" id="UP000719412">
    <property type="component" value="Unassembled WGS sequence"/>
</dbReference>
<dbReference type="GO" id="GO:0005829">
    <property type="term" value="C:cytosol"/>
    <property type="evidence" value="ECO:0007669"/>
    <property type="project" value="TreeGrafter"/>
</dbReference>
<reference evidence="5" key="2">
    <citation type="submission" date="2021-08" db="EMBL/GenBank/DDBJ databases">
        <authorList>
            <person name="Eriksson T."/>
        </authorList>
    </citation>
    <scope>NUCLEOTIDE SEQUENCE</scope>
    <source>
        <strain evidence="5">Stoneville</strain>
        <tissue evidence="5">Whole head</tissue>
    </source>
</reference>
<dbReference type="SUPFAM" id="SSF49493">
    <property type="entry name" value="HSP40/DnaJ peptide-binding domain"/>
    <property type="match status" value="2"/>
</dbReference>
<feature type="region of interest" description="Disordered" evidence="2">
    <location>
        <begin position="902"/>
        <end position="929"/>
    </location>
</feature>
<dbReference type="Gene3D" id="2.60.260.20">
    <property type="entry name" value="Urease metallochaperone UreE, N-terminal domain"/>
    <property type="match status" value="2"/>
</dbReference>
<dbReference type="CDD" id="cd10747">
    <property type="entry name" value="DnaJ_C"/>
    <property type="match status" value="1"/>
</dbReference>
<dbReference type="Gene3D" id="1.10.287.110">
    <property type="entry name" value="DnaJ domain"/>
    <property type="match status" value="2"/>
</dbReference>
<sequence length="1272" mass="147662">MVGYLWGQLVIMAIPEEEVGGFNWKIFHWAIPFAVALGVWVVGNIGRERGTPWLTIAVSYLSYMTRWYFPDENVWLTATVFCAELVFDTFSKKWRRTPRKRKSFMRRFSTLVFCAVLYAALWSSYFYFNGKITDSNGDEIPVHEALHHFFTSPWWTDLKQSLYDTYQYAQHHGWYEIWRQIIELSDPQGEQNAYKVLGVGPSSSQSEITSKWRALSREWHPDKVKDPEQRKAAQDKFMEIQQAYEILSNIKSKRKRKNKNFGTVRGRIRDLTTGGTVGADGRTGELAHKAAEVSCVTNLALENESSFRPSPEDREVPKKPELDSKCLCFDEFPARYFQLAAKLQTEKLSGDWQDAEYLFVAGFQFHEEFLLLRSCRPRSRLFMKMLHNVEETFHHASDDEIKKAYRKLALKYHPDKNKSPEAEEKFKEIAEAYEVLSDKKKRDVYDAYGEDGLKGGISGGGPSTFTYTFHGDPRATFAQFFGSADPFQTFFEFDDGNFNDPFTIFTGMVPKQQERPIEYDLNICLEDILTGCTKNIKISRNVTQQNGKRKREEKMLTINVKPGWKAGTKITFPKEGDVEPNRIPADVVFVIRDKPHPVFKREGSDIRFTAVISLKQALCGGVVNVPTLEGKTVRLDLSSEIVKPTTVKRVAGHGLPFPKEPSKRGDILVDFNIKFPDKLTQQSVLDPFNIFLSIFLSHASSFISFFFVNTQVSHPYTTARLTTVLHILIFAALEIFLDVSILFRERKWGGAFRKRMMMFETMIESVLMYGADIWRWKEQEEGKRVKEKYLRGVLGERQSLRYKMDGKEECRILTECWREKEKNTEKKERERERERERNTTRGTGMPVKKWKDTYKQERREIIKESRYDREHERCITEEIPEYLGRESTRERKMIARFGSGNEERENRHWMEGEERSEMREKEGKEGGEILGEDGREMKEIWKTRERIEKKRKRDRNFRVRVLRYITGKVKENEGWLNQPFNFETKFHQTQSDDENTDDQQSSTSTGRGGARDRPKVAFSEGSSRTKRRRAAELSQKFEAEELTLAAKKGLKQEGNPSAATLISEAVFTTPTRPQRMLKAWDSSQKTQSVVPLTPDQALSLMAETKESKHSYLIHRATAKNQFADIYPSYHKIRDAKSRCYPNKEGQTITETSAEIRLQDLLDHTTRRILDLQKPVIENLSHDDDLNNITLLIKWGYDGSTGHSRYKHVFSESGLGDGDMFLTSLVPLQLYSEKPGGDKVIIWQNPRPSSTRFCRPIRFQFKKETTELTVQEN</sequence>
<keyword evidence="3" id="KW-0472">Membrane</keyword>
<gene>
    <name evidence="5" type="ORF">GEV33_007960</name>
</gene>
<feature type="transmembrane region" description="Helical" evidence="3">
    <location>
        <begin position="74"/>
        <end position="90"/>
    </location>
</feature>
<feature type="transmembrane region" description="Helical" evidence="3">
    <location>
        <begin position="110"/>
        <end position="128"/>
    </location>
</feature>
<dbReference type="GO" id="GO:0006457">
    <property type="term" value="P:protein folding"/>
    <property type="evidence" value="ECO:0007669"/>
    <property type="project" value="InterPro"/>
</dbReference>
<dbReference type="FunFam" id="2.60.260.20:FF:000026">
    <property type="entry name" value="Uncharacterized protein, isoform B"/>
    <property type="match status" value="1"/>
</dbReference>
<feature type="transmembrane region" description="Helical" evidence="3">
    <location>
        <begin position="688"/>
        <end position="709"/>
    </location>
</feature>
<feature type="domain" description="J" evidence="4">
    <location>
        <begin position="192"/>
        <end position="262"/>
    </location>
</feature>
<dbReference type="PANTHER" id="PTHR24078:SF553">
    <property type="entry name" value="DNAJ HOMOLOG SUBFAMILY B MEMBER 5"/>
    <property type="match status" value="1"/>
</dbReference>
<evidence type="ECO:0000313" key="5">
    <source>
        <dbReference type="EMBL" id="KAH0814831.1"/>
    </source>
</evidence>
<dbReference type="PROSITE" id="PS00636">
    <property type="entry name" value="DNAJ_1"/>
    <property type="match status" value="1"/>
</dbReference>
<dbReference type="GO" id="GO:0051087">
    <property type="term" value="F:protein-folding chaperone binding"/>
    <property type="evidence" value="ECO:0007669"/>
    <property type="project" value="TreeGrafter"/>
</dbReference>
<keyword evidence="1" id="KW-0143">Chaperone</keyword>
<dbReference type="FunFam" id="2.60.260.20:FF:000002">
    <property type="entry name" value="Dnaj homolog subfamily b member"/>
    <property type="match status" value="1"/>
</dbReference>
<dbReference type="SMART" id="SM00271">
    <property type="entry name" value="DnaJ"/>
    <property type="match status" value="2"/>
</dbReference>
<keyword evidence="6" id="KW-1185">Reference proteome</keyword>
<dbReference type="InterPro" id="IPR051339">
    <property type="entry name" value="DnaJ_subfamily_B"/>
</dbReference>
<dbReference type="FunFam" id="1.10.287.110:FF:000021">
    <property type="entry name" value="DnaJ (Hsp40) homolog, subfamily B, member 2"/>
    <property type="match status" value="1"/>
</dbReference>
<keyword evidence="3" id="KW-1133">Transmembrane helix</keyword>
<feature type="transmembrane region" description="Helical" evidence="3">
    <location>
        <begin position="721"/>
        <end position="743"/>
    </location>
</feature>
<dbReference type="SUPFAM" id="SSF46565">
    <property type="entry name" value="Chaperone J-domain"/>
    <property type="match status" value="2"/>
</dbReference>
<evidence type="ECO:0000313" key="6">
    <source>
        <dbReference type="Proteomes" id="UP000719412"/>
    </source>
</evidence>
<evidence type="ECO:0000256" key="1">
    <source>
        <dbReference type="ARBA" id="ARBA00023186"/>
    </source>
</evidence>
<dbReference type="PROSITE" id="PS50076">
    <property type="entry name" value="DNAJ_2"/>
    <property type="match status" value="2"/>
</dbReference>
<organism evidence="5 6">
    <name type="scientific">Tenebrio molitor</name>
    <name type="common">Yellow mealworm beetle</name>
    <dbReference type="NCBI Taxonomy" id="7067"/>
    <lineage>
        <taxon>Eukaryota</taxon>
        <taxon>Metazoa</taxon>
        <taxon>Ecdysozoa</taxon>
        <taxon>Arthropoda</taxon>
        <taxon>Hexapoda</taxon>
        <taxon>Insecta</taxon>
        <taxon>Pterygota</taxon>
        <taxon>Neoptera</taxon>
        <taxon>Endopterygota</taxon>
        <taxon>Coleoptera</taxon>
        <taxon>Polyphaga</taxon>
        <taxon>Cucujiformia</taxon>
        <taxon>Tenebrionidae</taxon>
        <taxon>Tenebrio</taxon>
    </lineage>
</organism>
<dbReference type="InterPro" id="IPR001623">
    <property type="entry name" value="DnaJ_domain"/>
</dbReference>
<evidence type="ECO:0000256" key="2">
    <source>
        <dbReference type="SAM" id="MobiDB-lite"/>
    </source>
</evidence>
<feature type="domain" description="J" evidence="4">
    <location>
        <begin position="381"/>
        <end position="449"/>
    </location>
</feature>
<feature type="transmembrane region" description="Helical" evidence="3">
    <location>
        <begin position="50"/>
        <end position="68"/>
    </location>
</feature>
<feature type="region of interest" description="Disordered" evidence="2">
    <location>
        <begin position="823"/>
        <end position="846"/>
    </location>
</feature>
<feature type="region of interest" description="Disordered" evidence="2">
    <location>
        <begin position="988"/>
        <end position="1034"/>
    </location>
</feature>
<evidence type="ECO:0000256" key="3">
    <source>
        <dbReference type="SAM" id="Phobius"/>
    </source>
</evidence>
<dbReference type="EMBL" id="JABDTM020023869">
    <property type="protein sequence ID" value="KAH0814831.1"/>
    <property type="molecule type" value="Genomic_DNA"/>
</dbReference>
<accession>A0A8J6HHF5</accession>
<dbReference type="Pfam" id="PF00226">
    <property type="entry name" value="DnaJ"/>
    <property type="match status" value="2"/>
</dbReference>
<dbReference type="PRINTS" id="PR00625">
    <property type="entry name" value="JDOMAIN"/>
</dbReference>
<dbReference type="AlphaFoldDB" id="A0A8J6HHF5"/>
<dbReference type="InterPro" id="IPR008971">
    <property type="entry name" value="HSP40/DnaJ_pept-bd"/>
</dbReference>
<dbReference type="PANTHER" id="PTHR24078">
    <property type="entry name" value="DNAJ HOMOLOG SUBFAMILY C MEMBER"/>
    <property type="match status" value="1"/>
</dbReference>
<reference evidence="5" key="1">
    <citation type="journal article" date="2020" name="J Insects Food Feed">
        <title>The yellow mealworm (Tenebrio molitor) genome: a resource for the emerging insects as food and feed industry.</title>
        <authorList>
            <person name="Eriksson T."/>
            <person name="Andere A."/>
            <person name="Kelstrup H."/>
            <person name="Emery V."/>
            <person name="Picard C."/>
        </authorList>
    </citation>
    <scope>NUCLEOTIDE SEQUENCE</scope>
    <source>
        <strain evidence="5">Stoneville</strain>
        <tissue evidence="5">Whole head</tissue>
    </source>
</reference>